<dbReference type="Gene3D" id="1.25.40.10">
    <property type="entry name" value="Tetratricopeptide repeat domain"/>
    <property type="match status" value="2"/>
</dbReference>
<sequence length="305" mass="32661">MLHFYADDAADDVSPTLFFSPVSAPVADPDSRVDARDADALALAERLGQVALSNRDLVAAEQHFRGALQLRQRCGGVARLGLPQAFGRLGVVAVHRGDLSQAEALFELGLELARALRPTLGLEDAVLLHNLGFVARRRGQLQEAETHFLGALAIKVRVLGWAHATVATTLTSLGSVLLRLRRAAEALTHLERALQIFDGCSGEAGPALALVRMTRGQAQLQLGQRDAAERSFVDALAVVASTPAPAALLARGHFLLARALWPRDPAAARASALAARRCVLGDRRSRPDRVHVIDEWLAAHPEPTA</sequence>
<protein>
    <submittedName>
        <fullName evidence="1">Tetratricopeptide repeat protein</fullName>
    </submittedName>
</protein>
<accession>A0A9X3J206</accession>
<dbReference type="AlphaFoldDB" id="A0A9X3J206"/>
<evidence type="ECO:0000313" key="2">
    <source>
        <dbReference type="Proteomes" id="UP001150924"/>
    </source>
</evidence>
<dbReference type="SMART" id="SM00028">
    <property type="entry name" value="TPR"/>
    <property type="match status" value="5"/>
</dbReference>
<dbReference type="SUPFAM" id="SSF48452">
    <property type="entry name" value="TPR-like"/>
    <property type="match status" value="1"/>
</dbReference>
<evidence type="ECO:0000313" key="1">
    <source>
        <dbReference type="EMBL" id="MCY1011665.1"/>
    </source>
</evidence>
<name>A0A9X3J206_9BACT</name>
<organism evidence="1 2">
    <name type="scientific">Nannocystis pusilla</name>
    <dbReference type="NCBI Taxonomy" id="889268"/>
    <lineage>
        <taxon>Bacteria</taxon>
        <taxon>Pseudomonadati</taxon>
        <taxon>Myxococcota</taxon>
        <taxon>Polyangia</taxon>
        <taxon>Nannocystales</taxon>
        <taxon>Nannocystaceae</taxon>
        <taxon>Nannocystis</taxon>
    </lineage>
</organism>
<proteinExistence type="predicted"/>
<dbReference type="InterPro" id="IPR011990">
    <property type="entry name" value="TPR-like_helical_dom_sf"/>
</dbReference>
<dbReference type="EMBL" id="JAPNKE010000002">
    <property type="protein sequence ID" value="MCY1011665.1"/>
    <property type="molecule type" value="Genomic_DNA"/>
</dbReference>
<reference evidence="1" key="1">
    <citation type="submission" date="2022-11" db="EMBL/GenBank/DDBJ databases">
        <title>Minimal conservation of predation-associated metabolite biosynthetic gene clusters underscores biosynthetic potential of Myxococcota including descriptions for ten novel species: Archangium lansinium sp. nov., Myxococcus landrumus sp. nov., Nannocystis bai.</title>
        <authorList>
            <person name="Ahearne A."/>
            <person name="Stevens C."/>
            <person name="Phillips K."/>
        </authorList>
    </citation>
    <scope>NUCLEOTIDE SEQUENCE</scope>
    <source>
        <strain evidence="1">Na p29</strain>
    </source>
</reference>
<dbReference type="PANTHER" id="PTHR47691">
    <property type="entry name" value="REGULATOR-RELATED"/>
    <property type="match status" value="1"/>
</dbReference>
<gene>
    <name evidence="1" type="ORF">OV079_40110</name>
</gene>
<dbReference type="RefSeq" id="WP_267774955.1">
    <property type="nucleotide sequence ID" value="NZ_JAPNKE010000002.1"/>
</dbReference>
<dbReference type="Pfam" id="PF13424">
    <property type="entry name" value="TPR_12"/>
    <property type="match status" value="2"/>
</dbReference>
<dbReference type="InterPro" id="IPR019734">
    <property type="entry name" value="TPR_rpt"/>
</dbReference>
<dbReference type="Proteomes" id="UP001150924">
    <property type="component" value="Unassembled WGS sequence"/>
</dbReference>
<dbReference type="PANTHER" id="PTHR47691:SF3">
    <property type="entry name" value="HTH-TYPE TRANSCRIPTIONAL REGULATOR RV0890C-RELATED"/>
    <property type="match status" value="1"/>
</dbReference>
<keyword evidence="2" id="KW-1185">Reference proteome</keyword>
<comment type="caution">
    <text evidence="1">The sequence shown here is derived from an EMBL/GenBank/DDBJ whole genome shotgun (WGS) entry which is preliminary data.</text>
</comment>